<feature type="region of interest" description="Disordered" evidence="2">
    <location>
        <begin position="121"/>
        <end position="153"/>
    </location>
</feature>
<dbReference type="PANTHER" id="PTHR40027">
    <property type="entry name" value="CELL DIVISION PROTEIN DIVIC"/>
    <property type="match status" value="1"/>
</dbReference>
<dbReference type="EMBL" id="FOHA01000008">
    <property type="protein sequence ID" value="SER86201.1"/>
    <property type="molecule type" value="Genomic_DNA"/>
</dbReference>
<dbReference type="PANTHER" id="PTHR40027:SF1">
    <property type="entry name" value="CELL DIVISION PROTEIN DIVIC"/>
    <property type="match status" value="1"/>
</dbReference>
<dbReference type="Pfam" id="PF04977">
    <property type="entry name" value="DivIC"/>
    <property type="match status" value="1"/>
</dbReference>
<keyword evidence="4" id="KW-0132">Cell division</keyword>
<keyword evidence="3" id="KW-1133">Transmembrane helix</keyword>
<evidence type="ECO:0000313" key="4">
    <source>
        <dbReference type="EMBL" id="SER86201.1"/>
    </source>
</evidence>
<dbReference type="InterPro" id="IPR007060">
    <property type="entry name" value="FtsL/DivIC"/>
</dbReference>
<feature type="compositionally biased region" description="Basic and acidic residues" evidence="2">
    <location>
        <begin position="130"/>
        <end position="153"/>
    </location>
</feature>
<keyword evidence="4" id="KW-0131">Cell cycle</keyword>
<dbReference type="InterPro" id="IPR039076">
    <property type="entry name" value="DivIC"/>
</dbReference>
<feature type="coiled-coil region" evidence="1">
    <location>
        <begin position="65"/>
        <end position="99"/>
    </location>
</feature>
<organism evidence="4 5">
    <name type="scientific">Isobaculum melis</name>
    <dbReference type="NCBI Taxonomy" id="142588"/>
    <lineage>
        <taxon>Bacteria</taxon>
        <taxon>Bacillati</taxon>
        <taxon>Bacillota</taxon>
        <taxon>Bacilli</taxon>
        <taxon>Lactobacillales</taxon>
        <taxon>Carnobacteriaceae</taxon>
        <taxon>Isobaculum</taxon>
    </lineage>
</organism>
<dbReference type="Proteomes" id="UP000198948">
    <property type="component" value="Unassembled WGS sequence"/>
</dbReference>
<sequence>MNRRTKKNKKIESLQNDYTQEKTLEARKRSKSKRNMRRRMSLMLVVGCVLIGLLIVRVFNNQARIKKIEQEKIEATAELRNVEQLQRNLQNRVTQLQDESFLAKLARSKYYLSKDGELIFRMPEEEEESDSSKKQQDATAENEKNADSTENKD</sequence>
<gene>
    <name evidence="4" type="ORF">SAMN04488559_10833</name>
</gene>
<reference evidence="4 5" key="1">
    <citation type="submission" date="2016-10" db="EMBL/GenBank/DDBJ databases">
        <authorList>
            <person name="de Groot N.N."/>
        </authorList>
    </citation>
    <scope>NUCLEOTIDE SEQUENCE [LARGE SCALE GENOMIC DNA]</scope>
    <source>
        <strain evidence="4 5">DSM 13760</strain>
    </source>
</reference>
<evidence type="ECO:0000256" key="2">
    <source>
        <dbReference type="SAM" id="MobiDB-lite"/>
    </source>
</evidence>
<keyword evidence="5" id="KW-1185">Reference proteome</keyword>
<evidence type="ECO:0000256" key="1">
    <source>
        <dbReference type="SAM" id="Coils"/>
    </source>
</evidence>
<evidence type="ECO:0000256" key="3">
    <source>
        <dbReference type="SAM" id="Phobius"/>
    </source>
</evidence>
<feature type="transmembrane region" description="Helical" evidence="3">
    <location>
        <begin position="40"/>
        <end position="59"/>
    </location>
</feature>
<accession>A0A1H9SMN8</accession>
<proteinExistence type="predicted"/>
<keyword evidence="3" id="KW-0472">Membrane</keyword>
<keyword evidence="1" id="KW-0175">Coiled coil</keyword>
<dbReference type="AlphaFoldDB" id="A0A1H9SMN8"/>
<dbReference type="STRING" id="142588.SAMN04488559_10833"/>
<dbReference type="GO" id="GO:0051301">
    <property type="term" value="P:cell division"/>
    <property type="evidence" value="ECO:0007669"/>
    <property type="project" value="UniProtKB-KW"/>
</dbReference>
<dbReference type="OrthoDB" id="2991180at2"/>
<dbReference type="RefSeq" id="WP_092651988.1">
    <property type="nucleotide sequence ID" value="NZ_FOHA01000008.1"/>
</dbReference>
<name>A0A1H9SMN8_9LACT</name>
<evidence type="ECO:0000313" key="5">
    <source>
        <dbReference type="Proteomes" id="UP000198948"/>
    </source>
</evidence>
<protein>
    <submittedName>
        <fullName evidence="4">Cell division protein DivIC</fullName>
    </submittedName>
</protein>
<keyword evidence="3" id="KW-0812">Transmembrane</keyword>